<gene>
    <name evidence="2" type="ORF">PENSUB_11852</name>
</gene>
<dbReference type="Proteomes" id="UP000186955">
    <property type="component" value="Unassembled WGS sequence"/>
</dbReference>
<organism evidence="2 3">
    <name type="scientific">Penicillium subrubescens</name>
    <dbReference type="NCBI Taxonomy" id="1316194"/>
    <lineage>
        <taxon>Eukaryota</taxon>
        <taxon>Fungi</taxon>
        <taxon>Dikarya</taxon>
        <taxon>Ascomycota</taxon>
        <taxon>Pezizomycotina</taxon>
        <taxon>Eurotiomycetes</taxon>
        <taxon>Eurotiomycetidae</taxon>
        <taxon>Eurotiales</taxon>
        <taxon>Aspergillaceae</taxon>
        <taxon>Penicillium</taxon>
    </lineage>
</organism>
<reference evidence="2 3" key="1">
    <citation type="submission" date="2016-10" db="EMBL/GenBank/DDBJ databases">
        <title>Genome sequence of the ascomycete fungus Penicillium subrubescens.</title>
        <authorList>
            <person name="De Vries R.P."/>
            <person name="Peng M."/>
            <person name="Dilokpimol A."/>
            <person name="Hilden K."/>
            <person name="Makela M.R."/>
            <person name="Grigoriev I."/>
            <person name="Riley R."/>
            <person name="Granchi Z."/>
        </authorList>
    </citation>
    <scope>NUCLEOTIDE SEQUENCE [LARGE SCALE GENOMIC DNA]</scope>
    <source>
        <strain evidence="2 3">CBS 132785</strain>
    </source>
</reference>
<keyword evidence="3" id="KW-1185">Reference proteome</keyword>
<comment type="caution">
    <text evidence="2">The sequence shown here is derived from an EMBL/GenBank/DDBJ whole genome shotgun (WGS) entry which is preliminary data.</text>
</comment>
<name>A0A1Q5T383_9EURO</name>
<accession>A0A1Q5T383</accession>
<evidence type="ECO:0000256" key="1">
    <source>
        <dbReference type="SAM" id="MobiDB-lite"/>
    </source>
</evidence>
<feature type="region of interest" description="Disordered" evidence="1">
    <location>
        <begin position="1"/>
        <end position="68"/>
    </location>
</feature>
<dbReference type="AlphaFoldDB" id="A0A1Q5T383"/>
<evidence type="ECO:0000313" key="3">
    <source>
        <dbReference type="Proteomes" id="UP000186955"/>
    </source>
</evidence>
<dbReference type="EMBL" id="MNBE01000719">
    <property type="protein sequence ID" value="OKO94585.1"/>
    <property type="molecule type" value="Genomic_DNA"/>
</dbReference>
<evidence type="ECO:0000313" key="2">
    <source>
        <dbReference type="EMBL" id="OKO94585.1"/>
    </source>
</evidence>
<sequence>MDNQDENFGGDEVSCSDSVAQTSMNHKNDIAGTGAWWLERPPGGSTGKHQMGTAVGKPLKGKEDNGFP</sequence>
<proteinExistence type="predicted"/>
<protein>
    <submittedName>
        <fullName evidence="2">Uncharacterized protein</fullName>
    </submittedName>
</protein>
<feature type="compositionally biased region" description="Polar residues" evidence="1">
    <location>
        <begin position="15"/>
        <end position="25"/>
    </location>
</feature>